<sequence>MHHRDNLFIVTPAHIVALIKPFYLTAWYDLPVADEREKIKPMAPFAQGKVNNHQHQDGVFAQMCSFIMEM</sequence>
<evidence type="ECO:0000313" key="2">
    <source>
        <dbReference type="Proteomes" id="UP000031572"/>
    </source>
</evidence>
<evidence type="ECO:0000313" key="1">
    <source>
        <dbReference type="EMBL" id="KIF79971.1"/>
    </source>
</evidence>
<gene>
    <name evidence="1" type="ORF">TSA66_02675</name>
</gene>
<dbReference type="RefSeq" id="WP_040038883.1">
    <property type="nucleotide sequence ID" value="NZ_JWJG01000028.1"/>
</dbReference>
<dbReference type="Proteomes" id="UP000031572">
    <property type="component" value="Unassembled WGS sequence"/>
</dbReference>
<dbReference type="AlphaFoldDB" id="A0A0C2BPL2"/>
<name>A0A0C2BPL2_9BURK</name>
<accession>A0A0C2BPL2</accession>
<organism evidence="1 2">
    <name type="scientific">Noviherbaspirillum autotrophicum</name>
    <dbReference type="NCBI Taxonomy" id="709839"/>
    <lineage>
        <taxon>Bacteria</taxon>
        <taxon>Pseudomonadati</taxon>
        <taxon>Pseudomonadota</taxon>
        <taxon>Betaproteobacteria</taxon>
        <taxon>Burkholderiales</taxon>
        <taxon>Oxalobacteraceae</taxon>
        <taxon>Noviherbaspirillum</taxon>
    </lineage>
</organism>
<comment type="caution">
    <text evidence="1">The sequence shown here is derived from an EMBL/GenBank/DDBJ whole genome shotgun (WGS) entry which is preliminary data.</text>
</comment>
<dbReference type="EMBL" id="JWJG01000028">
    <property type="protein sequence ID" value="KIF79971.1"/>
    <property type="molecule type" value="Genomic_DNA"/>
</dbReference>
<keyword evidence="2" id="KW-1185">Reference proteome</keyword>
<proteinExistence type="predicted"/>
<protein>
    <submittedName>
        <fullName evidence="1">Uncharacterized protein</fullName>
    </submittedName>
</protein>
<reference evidence="1 2" key="1">
    <citation type="submission" date="2014-12" db="EMBL/GenBank/DDBJ databases">
        <title>Denitrispirillum autotrophicum gen. nov., sp. nov., Denitrifying, Facultatively Autotrophic Bacteria Isolated from Rice Paddy Soil.</title>
        <authorList>
            <person name="Ishii S."/>
            <person name="Ashida N."/>
            <person name="Ohno H."/>
            <person name="Otsuka S."/>
            <person name="Yokota A."/>
            <person name="Senoo K."/>
        </authorList>
    </citation>
    <scope>NUCLEOTIDE SEQUENCE [LARGE SCALE GENOMIC DNA]</scope>
    <source>
        <strain evidence="1 2">TSA66</strain>
    </source>
</reference>